<dbReference type="InterPro" id="IPR053781">
    <property type="entry name" value="F-box_AtFBL13-like"/>
</dbReference>
<dbReference type="PANTHER" id="PTHR34223">
    <property type="entry name" value="OS11G0201299 PROTEIN"/>
    <property type="match status" value="1"/>
</dbReference>
<dbReference type="PANTHER" id="PTHR34223:SF107">
    <property type="entry name" value="F-BOX DOMAIN-CONTAINING PROTEIN"/>
    <property type="match status" value="1"/>
</dbReference>
<dbReference type="STRING" id="4540.A0A3L6R9Z2"/>
<dbReference type="Pfam" id="PF00646">
    <property type="entry name" value="F-box"/>
    <property type="match status" value="1"/>
</dbReference>
<keyword evidence="3" id="KW-1185">Reference proteome</keyword>
<evidence type="ECO:0000259" key="1">
    <source>
        <dbReference type="PROSITE" id="PS50181"/>
    </source>
</evidence>
<evidence type="ECO:0000313" key="3">
    <source>
        <dbReference type="Proteomes" id="UP000275267"/>
    </source>
</evidence>
<dbReference type="Proteomes" id="UP000275267">
    <property type="component" value="Unassembled WGS sequence"/>
</dbReference>
<dbReference type="OrthoDB" id="692490at2759"/>
<dbReference type="SUPFAM" id="SSF52058">
    <property type="entry name" value="L domain-like"/>
    <property type="match status" value="1"/>
</dbReference>
<accession>A0A3L6R9Z2</accession>
<dbReference type="Gene3D" id="3.80.10.10">
    <property type="entry name" value="Ribonuclease Inhibitor"/>
    <property type="match status" value="1"/>
</dbReference>
<reference evidence="3" key="1">
    <citation type="journal article" date="2019" name="Nat. Commun.">
        <title>The genome of broomcorn millet.</title>
        <authorList>
            <person name="Zou C."/>
            <person name="Miki D."/>
            <person name="Li D."/>
            <person name="Tang Q."/>
            <person name="Xiao L."/>
            <person name="Rajput S."/>
            <person name="Deng P."/>
            <person name="Jia W."/>
            <person name="Huang R."/>
            <person name="Zhang M."/>
            <person name="Sun Y."/>
            <person name="Hu J."/>
            <person name="Fu X."/>
            <person name="Schnable P.S."/>
            <person name="Li F."/>
            <person name="Zhang H."/>
            <person name="Feng B."/>
            <person name="Zhu X."/>
            <person name="Liu R."/>
            <person name="Schnable J.C."/>
            <person name="Zhu J.-K."/>
            <person name="Zhang H."/>
        </authorList>
    </citation>
    <scope>NUCLEOTIDE SEQUENCE [LARGE SCALE GENOMIC DNA]</scope>
</reference>
<dbReference type="InterPro" id="IPR032675">
    <property type="entry name" value="LRR_dom_sf"/>
</dbReference>
<dbReference type="SUPFAM" id="SSF81383">
    <property type="entry name" value="F-box domain"/>
    <property type="match status" value="1"/>
</dbReference>
<organism evidence="2 3">
    <name type="scientific">Panicum miliaceum</name>
    <name type="common">Proso millet</name>
    <name type="synonym">Broomcorn millet</name>
    <dbReference type="NCBI Taxonomy" id="4540"/>
    <lineage>
        <taxon>Eukaryota</taxon>
        <taxon>Viridiplantae</taxon>
        <taxon>Streptophyta</taxon>
        <taxon>Embryophyta</taxon>
        <taxon>Tracheophyta</taxon>
        <taxon>Spermatophyta</taxon>
        <taxon>Magnoliopsida</taxon>
        <taxon>Liliopsida</taxon>
        <taxon>Poales</taxon>
        <taxon>Poaceae</taxon>
        <taxon>PACMAD clade</taxon>
        <taxon>Panicoideae</taxon>
        <taxon>Panicodae</taxon>
        <taxon>Paniceae</taxon>
        <taxon>Panicinae</taxon>
        <taxon>Panicum</taxon>
        <taxon>Panicum sect. Panicum</taxon>
    </lineage>
</organism>
<dbReference type="InterPro" id="IPR036047">
    <property type="entry name" value="F-box-like_dom_sf"/>
</dbReference>
<protein>
    <recommendedName>
        <fullName evidence="1">F-box domain-containing protein</fullName>
    </recommendedName>
</protein>
<dbReference type="CDD" id="cd22160">
    <property type="entry name" value="F-box_AtFBL13-like"/>
    <property type="match status" value="1"/>
</dbReference>
<sequence length="206" mass="24006">MPMCGRRKKVAVSGGSIDALPDDILGHILGFLPAPEAVRTCVLARRWRVLWKRATSLRITCVADSVEERQTVKERQKFVDHLLRLRGHTPLQMCDLRFSHFYDNDDELLLMNQWFWHVVTCGVRMFRLENLRRDGFHLEDMPLVSQHLTRLELVGVDLRNRLCDFSSCPSLEHLEIDTCYWCSDINISSESLKHLAITHCDFDIWA</sequence>
<name>A0A3L6R9Z2_PANMI</name>
<dbReference type="InterPro" id="IPR053197">
    <property type="entry name" value="F-box_SCFL_complex_component"/>
</dbReference>
<evidence type="ECO:0000313" key="2">
    <source>
        <dbReference type="EMBL" id="RLM98664.1"/>
    </source>
</evidence>
<proteinExistence type="predicted"/>
<dbReference type="AlphaFoldDB" id="A0A3L6R9Z2"/>
<feature type="domain" description="F-box" evidence="1">
    <location>
        <begin position="14"/>
        <end position="60"/>
    </location>
</feature>
<dbReference type="InterPro" id="IPR001810">
    <property type="entry name" value="F-box_dom"/>
</dbReference>
<dbReference type="EMBL" id="PQIB02000009">
    <property type="protein sequence ID" value="RLM98664.1"/>
    <property type="molecule type" value="Genomic_DNA"/>
</dbReference>
<comment type="caution">
    <text evidence="2">The sequence shown here is derived from an EMBL/GenBank/DDBJ whole genome shotgun (WGS) entry which is preliminary data.</text>
</comment>
<gene>
    <name evidence="2" type="ORF">C2845_PM06G07860</name>
</gene>
<dbReference type="PROSITE" id="PS50181">
    <property type="entry name" value="FBOX"/>
    <property type="match status" value="1"/>
</dbReference>